<evidence type="ECO:0000313" key="2">
    <source>
        <dbReference type="Proteomes" id="UP000031561"/>
    </source>
</evidence>
<dbReference type="EMBL" id="JTHE03000079">
    <property type="protein sequence ID" value="MCM1983808.1"/>
    <property type="molecule type" value="Genomic_DNA"/>
</dbReference>
<dbReference type="Proteomes" id="UP000031561">
    <property type="component" value="Unassembled WGS sequence"/>
</dbReference>
<gene>
    <name evidence="1" type="ORF">QQ91_0013380</name>
</gene>
<evidence type="ECO:0000313" key="1">
    <source>
        <dbReference type="EMBL" id="MCM1983808.1"/>
    </source>
</evidence>
<name>A0ABD4T544_9CYAN</name>
<reference evidence="1 2" key="1">
    <citation type="journal article" date="2015" name="Genome Announc.">
        <title>Draft Genome Sequence of Filamentous Marine Cyanobacterium Lyngbya confervoides Strain BDU141951.</title>
        <authorList>
            <person name="Chandrababunaidu M.M."/>
            <person name="Sen D."/>
            <person name="Tripathy S."/>
        </authorList>
    </citation>
    <scope>NUCLEOTIDE SEQUENCE [LARGE SCALE GENOMIC DNA]</scope>
    <source>
        <strain evidence="1 2">BDU141951</strain>
    </source>
</reference>
<dbReference type="InterPro" id="IPR019728">
    <property type="entry name" value="DUF2605"/>
</dbReference>
<keyword evidence="2" id="KW-1185">Reference proteome</keyword>
<dbReference type="AlphaFoldDB" id="A0ABD4T544"/>
<sequence length="104" mass="11751">MRPFDLPDQALLKSVLEPLFEDFQHWFGRTQVILQTQTVDFLSETEQAALLHQLDQAMAEVTAAQALFGAMGAQAGVETTVLMNWHQLVTQCWQVIMRSSQSET</sequence>
<comment type="caution">
    <text evidence="1">The sequence shown here is derived from an EMBL/GenBank/DDBJ whole genome shotgun (WGS) entry which is preliminary data.</text>
</comment>
<dbReference type="Pfam" id="PF10792">
    <property type="entry name" value="DUF2605"/>
    <property type="match status" value="1"/>
</dbReference>
<organism evidence="1 2">
    <name type="scientific">Lyngbya confervoides BDU141951</name>
    <dbReference type="NCBI Taxonomy" id="1574623"/>
    <lineage>
        <taxon>Bacteria</taxon>
        <taxon>Bacillati</taxon>
        <taxon>Cyanobacteriota</taxon>
        <taxon>Cyanophyceae</taxon>
        <taxon>Oscillatoriophycideae</taxon>
        <taxon>Oscillatoriales</taxon>
        <taxon>Microcoleaceae</taxon>
        <taxon>Lyngbya</taxon>
    </lineage>
</organism>
<protein>
    <submittedName>
        <fullName evidence="1">DUF2605 domain-containing protein</fullName>
    </submittedName>
</protein>
<proteinExistence type="predicted"/>
<dbReference type="RefSeq" id="WP_166275383.1">
    <property type="nucleotide sequence ID" value="NZ_JTHE03000079.1"/>
</dbReference>
<accession>A0ABD4T544</accession>